<dbReference type="Pfam" id="PF12727">
    <property type="entry name" value="PBP_like"/>
    <property type="match status" value="1"/>
</dbReference>
<dbReference type="SUPFAM" id="SSF53850">
    <property type="entry name" value="Periplasmic binding protein-like II"/>
    <property type="match status" value="1"/>
</dbReference>
<feature type="domain" description="HTH lysR-type" evidence="1">
    <location>
        <begin position="44"/>
        <end position="98"/>
    </location>
</feature>
<reference evidence="4" key="1">
    <citation type="submission" date="2017-10" db="EMBL/GenBank/DDBJ databases">
        <authorList>
            <person name="Regsiter A."/>
            <person name="William W."/>
        </authorList>
    </citation>
    <scope>NUCLEOTIDE SEQUENCE [LARGE SCALE GENOMIC DNA]</scope>
</reference>
<evidence type="ECO:0000313" key="3">
    <source>
        <dbReference type="EMBL" id="SOR28712.1"/>
    </source>
</evidence>
<organism evidence="3 4">
    <name type="scientific">Methylorubrum extorquens</name>
    <name type="common">Methylobacterium dichloromethanicum</name>
    <name type="synonym">Methylobacterium extorquens</name>
    <dbReference type="NCBI Taxonomy" id="408"/>
    <lineage>
        <taxon>Bacteria</taxon>
        <taxon>Pseudomonadati</taxon>
        <taxon>Pseudomonadota</taxon>
        <taxon>Alphaproteobacteria</taxon>
        <taxon>Hyphomicrobiales</taxon>
        <taxon>Methylobacteriaceae</taxon>
        <taxon>Methylorubrum</taxon>
    </lineage>
</organism>
<dbReference type="Gene3D" id="3.40.190.10">
    <property type="entry name" value="Periplasmic binding protein-like II"/>
    <property type="match status" value="1"/>
</dbReference>
<sequence length="358" mass="36756">MDDSYDAINMNKASEEAAISVVLGLGGTIRIGASALTVSDLTVMFDAITRTGSVQGFADALGLSYRAAWARLQAYETALGRPLVRKTRGHGTALTEFGAALADAFTAASAALGASLDRETRAVEHRLRHLMSGGAGALTLAASHDPLLVEVLTEVMSGEPGAETGVELSVTGSSAAVQRLLEGGADAAGFHCGALAPEAAGAPFSAINAGAGLVLHPLFEREQGLLLAPGNPRGIRTLADLTAPGLRYVNRQKGSGTRDWFDRMLAQAGLPAAAIQGYTVEEFTHQAVAAVIACGAADAGLGVRAAADRLGLDFLSVGWETYYLAASRSLASPALDALVAAARRRASRTPGYRAAADL</sequence>
<dbReference type="SUPFAM" id="SSF46785">
    <property type="entry name" value="Winged helix' DNA-binding domain"/>
    <property type="match status" value="1"/>
</dbReference>
<evidence type="ECO:0000259" key="1">
    <source>
        <dbReference type="Pfam" id="PF00126"/>
    </source>
</evidence>
<gene>
    <name evidence="3" type="ORF">TK0001_2110</name>
</gene>
<dbReference type="Proteomes" id="UP000233769">
    <property type="component" value="Chromosome tk0001"/>
</dbReference>
<dbReference type="InterPro" id="IPR000847">
    <property type="entry name" value="LysR_HTH_N"/>
</dbReference>
<evidence type="ECO:0000259" key="2">
    <source>
        <dbReference type="Pfam" id="PF12727"/>
    </source>
</evidence>
<dbReference type="InterPro" id="IPR036388">
    <property type="entry name" value="WH-like_DNA-bd_sf"/>
</dbReference>
<dbReference type="Gene3D" id="1.10.10.10">
    <property type="entry name" value="Winged helix-like DNA-binding domain superfamily/Winged helix DNA-binding domain"/>
    <property type="match status" value="1"/>
</dbReference>
<dbReference type="EMBL" id="LT962688">
    <property type="protein sequence ID" value="SOR28712.1"/>
    <property type="molecule type" value="Genomic_DNA"/>
</dbReference>
<dbReference type="PANTHER" id="PTHR38431">
    <property type="entry name" value="BLL2305 PROTEIN"/>
    <property type="match status" value="1"/>
</dbReference>
<evidence type="ECO:0000313" key="4">
    <source>
        <dbReference type="Proteomes" id="UP000233769"/>
    </source>
</evidence>
<feature type="domain" description="PBP" evidence="2">
    <location>
        <begin position="163"/>
        <end position="341"/>
    </location>
</feature>
<dbReference type="InterPro" id="IPR036390">
    <property type="entry name" value="WH_DNA-bd_sf"/>
</dbReference>
<dbReference type="PANTHER" id="PTHR38431:SF1">
    <property type="entry name" value="BLL2305 PROTEIN"/>
    <property type="match status" value="1"/>
</dbReference>
<proteinExistence type="predicted"/>
<name>A0A2N9AN45_METEX</name>
<dbReference type="AlphaFoldDB" id="A0A2N9AN45"/>
<dbReference type="GO" id="GO:0003700">
    <property type="term" value="F:DNA-binding transcription factor activity"/>
    <property type="evidence" value="ECO:0007669"/>
    <property type="project" value="InterPro"/>
</dbReference>
<dbReference type="InterPro" id="IPR024370">
    <property type="entry name" value="PBP_domain"/>
</dbReference>
<protein>
    <submittedName>
        <fullName evidence="3">Putative Regulatory protein, LysR family</fullName>
    </submittedName>
</protein>
<dbReference type="Pfam" id="PF00126">
    <property type="entry name" value="HTH_1"/>
    <property type="match status" value="1"/>
</dbReference>
<accession>A0A2N9AN45</accession>